<dbReference type="RefSeq" id="WP_033092937.1">
    <property type="nucleotide sequence ID" value="NZ_JQED01000008.1"/>
</dbReference>
<comment type="caution">
    <text evidence="3">The sequence shown here is derived from an EMBL/GenBank/DDBJ whole genome shotgun (WGS) entry which is preliminary data.</text>
</comment>
<gene>
    <name evidence="3" type="ORF">ND2E_2139</name>
</gene>
<dbReference type="EMBL" id="JQED01000008">
    <property type="protein sequence ID" value="KGJ93646.1"/>
    <property type="molecule type" value="Genomic_DNA"/>
</dbReference>
<keyword evidence="1" id="KW-0732">Signal</keyword>
<evidence type="ECO:0000256" key="1">
    <source>
        <dbReference type="SAM" id="SignalP"/>
    </source>
</evidence>
<dbReference type="Proteomes" id="UP000029843">
    <property type="component" value="Unassembled WGS sequence"/>
</dbReference>
<evidence type="ECO:0000313" key="4">
    <source>
        <dbReference type="Proteomes" id="UP000029843"/>
    </source>
</evidence>
<dbReference type="NCBIfam" id="TIGR02595">
    <property type="entry name" value="PEP_CTERM"/>
    <property type="match status" value="1"/>
</dbReference>
<dbReference type="InterPro" id="IPR013424">
    <property type="entry name" value="Ice-binding_C"/>
</dbReference>
<dbReference type="AlphaFoldDB" id="A0A099KT18"/>
<dbReference type="PATRIC" id="fig|28229.4.peg.1166"/>
<dbReference type="Pfam" id="PF07589">
    <property type="entry name" value="PEP-CTERM"/>
    <property type="match status" value="1"/>
</dbReference>
<dbReference type="NCBIfam" id="NF033679">
    <property type="entry name" value="DNRLRE_dom"/>
    <property type="match status" value="1"/>
</dbReference>
<name>A0A099KT18_COLPS</name>
<proteinExistence type="predicted"/>
<evidence type="ECO:0000259" key="2">
    <source>
        <dbReference type="Pfam" id="PF07589"/>
    </source>
</evidence>
<protein>
    <submittedName>
        <fullName evidence="3">PEP motif putative anchor domain protein</fullName>
    </submittedName>
</protein>
<feature type="signal peptide" evidence="1">
    <location>
        <begin position="1"/>
        <end position="28"/>
    </location>
</feature>
<evidence type="ECO:0000313" key="3">
    <source>
        <dbReference type="EMBL" id="KGJ93646.1"/>
    </source>
</evidence>
<organism evidence="3 4">
    <name type="scientific">Colwellia psychrerythraea</name>
    <name type="common">Vibrio psychroerythus</name>
    <dbReference type="NCBI Taxonomy" id="28229"/>
    <lineage>
        <taxon>Bacteria</taxon>
        <taxon>Pseudomonadati</taxon>
        <taxon>Pseudomonadota</taxon>
        <taxon>Gammaproteobacteria</taxon>
        <taxon>Alteromonadales</taxon>
        <taxon>Colwelliaceae</taxon>
        <taxon>Colwellia</taxon>
    </lineage>
</organism>
<feature type="domain" description="Ice-binding protein C-terminal" evidence="2">
    <location>
        <begin position="206"/>
        <end position="226"/>
    </location>
</feature>
<reference evidence="3 4" key="1">
    <citation type="submission" date="2014-08" db="EMBL/GenBank/DDBJ databases">
        <title>Genomic and Phenotypic Diversity of Colwellia psychrerythraea strains from Disparate Marine Basins.</title>
        <authorList>
            <person name="Techtmann S.M."/>
            <person name="Stelling S.C."/>
            <person name="Utturkar S.M."/>
            <person name="Alshibli N."/>
            <person name="Harris A."/>
            <person name="Brown S.D."/>
            <person name="Hazen T.C."/>
        </authorList>
    </citation>
    <scope>NUCLEOTIDE SEQUENCE [LARGE SCALE GENOMIC DNA]</scope>
    <source>
        <strain evidence="3 4">ND2E</strain>
    </source>
</reference>
<sequence length="229" mass="24436" precursor="true">MLSSKKIISAITTSLCLFSITILPNAHATLITMSADSIVQVSLDGDNNLEGTVNSGSLSGSEVVARERLNQSQQDKRIASFLQFDVSSLTTDLVNSSFFSASFEVDFDSRLNNKNNLSVMLGQVGSSWNALPGSLPLFELAGTSTNQATLVNNVRTDTFGTYTLDVTDIVRSWVTGGSDNNGFVVFGEAAVYQGAGFNNIGLTVDIPEPTTIAIFALGMIGLTSRRFNK</sequence>
<accession>A0A099KT18</accession>
<feature type="chain" id="PRO_5001949328" evidence="1">
    <location>
        <begin position="29"/>
        <end position="229"/>
    </location>
</feature>